<dbReference type="GeneID" id="36571830"/>
<feature type="signal peptide" evidence="14">
    <location>
        <begin position="1"/>
        <end position="18"/>
    </location>
</feature>
<evidence type="ECO:0000256" key="8">
    <source>
        <dbReference type="ARBA" id="ARBA00022824"/>
    </source>
</evidence>
<keyword evidence="5" id="KW-0415">Karyogamy</keyword>
<proteinExistence type="inferred from homology"/>
<organism evidence="15 16">
    <name type="scientific">Amorphotheca resinae ATCC 22711</name>
    <dbReference type="NCBI Taxonomy" id="857342"/>
    <lineage>
        <taxon>Eukaryota</taxon>
        <taxon>Fungi</taxon>
        <taxon>Dikarya</taxon>
        <taxon>Ascomycota</taxon>
        <taxon>Pezizomycotina</taxon>
        <taxon>Leotiomycetes</taxon>
        <taxon>Helotiales</taxon>
        <taxon>Amorphothecaceae</taxon>
        <taxon>Amorphotheca</taxon>
    </lineage>
</organism>
<evidence type="ECO:0000256" key="3">
    <source>
        <dbReference type="ARBA" id="ARBA00004586"/>
    </source>
</evidence>
<protein>
    <recommendedName>
        <fullName evidence="17">Nuclear fusion protein KAR5</fullName>
    </recommendedName>
</protein>
<evidence type="ECO:0000256" key="4">
    <source>
        <dbReference type="ARBA" id="ARBA00010473"/>
    </source>
</evidence>
<dbReference type="PANTHER" id="PTHR28012:SF1">
    <property type="entry name" value="NUCLEAR FUSION PROTEIN KAR5"/>
    <property type="match status" value="1"/>
</dbReference>
<evidence type="ECO:0008006" key="17">
    <source>
        <dbReference type="Google" id="ProtNLM"/>
    </source>
</evidence>
<evidence type="ECO:0000313" key="15">
    <source>
        <dbReference type="EMBL" id="PSS22287.1"/>
    </source>
</evidence>
<accession>A0A2T3B692</accession>
<evidence type="ECO:0000256" key="11">
    <source>
        <dbReference type="ARBA" id="ARBA00023180"/>
    </source>
</evidence>
<keyword evidence="11" id="KW-0325">Glycoprotein</keyword>
<keyword evidence="7 14" id="KW-0732">Signal</keyword>
<dbReference type="RefSeq" id="XP_024722442.1">
    <property type="nucleotide sequence ID" value="XM_024863749.1"/>
</dbReference>
<dbReference type="GO" id="GO:0005789">
    <property type="term" value="C:endoplasmic reticulum membrane"/>
    <property type="evidence" value="ECO:0007669"/>
    <property type="project" value="UniProtKB-SubCell"/>
</dbReference>
<evidence type="ECO:0000313" key="16">
    <source>
        <dbReference type="Proteomes" id="UP000241818"/>
    </source>
</evidence>
<keyword evidence="10" id="KW-0472">Membrane</keyword>
<keyword evidence="16" id="KW-1185">Reference proteome</keyword>
<evidence type="ECO:0000256" key="5">
    <source>
        <dbReference type="ARBA" id="ARBA00022459"/>
    </source>
</evidence>
<dbReference type="GO" id="GO:0031965">
    <property type="term" value="C:nuclear membrane"/>
    <property type="evidence" value="ECO:0007669"/>
    <property type="project" value="UniProtKB-SubCell"/>
</dbReference>
<dbReference type="InterPro" id="IPR007292">
    <property type="entry name" value="Nuclear_fusion_Kar5"/>
</dbReference>
<evidence type="ECO:0000256" key="12">
    <source>
        <dbReference type="ARBA" id="ARBA00023242"/>
    </source>
</evidence>
<dbReference type="OrthoDB" id="5311848at2759"/>
<keyword evidence="6" id="KW-0812">Transmembrane</keyword>
<comment type="function">
    <text evidence="1">Required for nuclear membrane fusion during karyogamy.</text>
</comment>
<reference evidence="15 16" key="1">
    <citation type="journal article" date="2018" name="New Phytol.">
        <title>Comparative genomics and transcriptomics depict ericoid mycorrhizal fungi as versatile saprotrophs and plant mutualists.</title>
        <authorList>
            <person name="Martino E."/>
            <person name="Morin E."/>
            <person name="Grelet G.A."/>
            <person name="Kuo A."/>
            <person name="Kohler A."/>
            <person name="Daghino S."/>
            <person name="Barry K.W."/>
            <person name="Cichocki N."/>
            <person name="Clum A."/>
            <person name="Dockter R.B."/>
            <person name="Hainaut M."/>
            <person name="Kuo R.C."/>
            <person name="LaButti K."/>
            <person name="Lindahl B.D."/>
            <person name="Lindquist E.A."/>
            <person name="Lipzen A."/>
            <person name="Khouja H.R."/>
            <person name="Magnuson J."/>
            <person name="Murat C."/>
            <person name="Ohm R.A."/>
            <person name="Singer S.W."/>
            <person name="Spatafora J.W."/>
            <person name="Wang M."/>
            <person name="Veneault-Fourrey C."/>
            <person name="Henrissat B."/>
            <person name="Grigoriev I.V."/>
            <person name="Martin F.M."/>
            <person name="Perotto S."/>
        </authorList>
    </citation>
    <scope>NUCLEOTIDE SEQUENCE [LARGE SCALE GENOMIC DNA]</scope>
    <source>
        <strain evidence="15 16">ATCC 22711</strain>
    </source>
</reference>
<keyword evidence="8" id="KW-0256">Endoplasmic reticulum</keyword>
<feature type="chain" id="PRO_5015786862" description="Nuclear fusion protein KAR5" evidence="14">
    <location>
        <begin position="19"/>
        <end position="498"/>
    </location>
</feature>
<gene>
    <name evidence="15" type="ORF">M430DRAFT_17847</name>
</gene>
<dbReference type="GO" id="GO:0000742">
    <property type="term" value="P:karyogamy involved in conjugation with cellular fusion"/>
    <property type="evidence" value="ECO:0007669"/>
    <property type="project" value="InterPro"/>
</dbReference>
<name>A0A2T3B692_AMORE</name>
<dbReference type="PANTHER" id="PTHR28012">
    <property type="entry name" value="NUCLEAR FUSION PROTEIN KAR5"/>
    <property type="match status" value="1"/>
</dbReference>
<evidence type="ECO:0000256" key="10">
    <source>
        <dbReference type="ARBA" id="ARBA00023136"/>
    </source>
</evidence>
<dbReference type="GO" id="GO:0048288">
    <property type="term" value="P:nuclear membrane fusion involved in karyogamy"/>
    <property type="evidence" value="ECO:0007669"/>
    <property type="project" value="InterPro"/>
</dbReference>
<dbReference type="InParanoid" id="A0A2T3B692"/>
<evidence type="ECO:0000256" key="7">
    <source>
        <dbReference type="ARBA" id="ARBA00022729"/>
    </source>
</evidence>
<comment type="similarity">
    <text evidence="4">Belongs to the KAR5 family.</text>
</comment>
<comment type="subcellular location">
    <subcellularLocation>
        <location evidence="3">Endoplasmic reticulum membrane</location>
    </subcellularLocation>
    <subcellularLocation>
        <location evidence="2">Nucleus membrane</location>
    </subcellularLocation>
</comment>
<evidence type="ECO:0000256" key="2">
    <source>
        <dbReference type="ARBA" id="ARBA00004126"/>
    </source>
</evidence>
<dbReference type="Proteomes" id="UP000241818">
    <property type="component" value="Unassembled WGS sequence"/>
</dbReference>
<dbReference type="EMBL" id="KZ679009">
    <property type="protein sequence ID" value="PSS22287.1"/>
    <property type="molecule type" value="Genomic_DNA"/>
</dbReference>
<evidence type="ECO:0000256" key="14">
    <source>
        <dbReference type="SAM" id="SignalP"/>
    </source>
</evidence>
<feature type="coiled-coil region" evidence="13">
    <location>
        <begin position="207"/>
        <end position="234"/>
    </location>
</feature>
<evidence type="ECO:0000256" key="9">
    <source>
        <dbReference type="ARBA" id="ARBA00022989"/>
    </source>
</evidence>
<dbReference type="AlphaFoldDB" id="A0A2T3B692"/>
<keyword evidence="13" id="KW-0175">Coiled coil</keyword>
<evidence type="ECO:0000256" key="6">
    <source>
        <dbReference type="ARBA" id="ARBA00022692"/>
    </source>
</evidence>
<evidence type="ECO:0000256" key="1">
    <source>
        <dbReference type="ARBA" id="ARBA00003389"/>
    </source>
</evidence>
<keyword evidence="9" id="KW-1133">Transmembrane helix</keyword>
<keyword evidence="12" id="KW-0539">Nucleus</keyword>
<evidence type="ECO:0000256" key="13">
    <source>
        <dbReference type="SAM" id="Coils"/>
    </source>
</evidence>
<sequence length="498" mass="55935">MKFYQAITVVQFLVLVTAYNPFKGASQAAMNDDELEMATYLEFNPDELLNSRSRKPEIYTKAMLELKRLEEEPICHRVAVQLLMNNCQGLEDVGEDSYQWDNGHLQRHHVESFAASLAICDLERGRFIIPQSCTLFTSSALHRISRDGRGKLQVSPEQVGGCLEALGQDHSHWNTWLSYRDKALLFCRAARTDIDKDQAIQHHKRLMQIMTEFADDLEKDLKNIREDMTERTRATDLYFDGMKTHLGDLRSDIQHSVREMSNDITNFFAAVKSSLSSTEDLDRMLRSLFQTAVRGTAEMAAEQEQALEITTKNTRYQMVHLNDLAGETGATIAELRESIHQLVPVIMSLNERQNALDQASYRAPGMNAMLMTDHTEHLEQASFAVSYIHSSLEKAATAAGSWNATLMGGSLGNYSLRIGTPLTTLILGNYGLPPSLFRNAALLLGGIGFGEMLVQLRHLNWAWVWSHEPSAATAFTHLPREHDVRSLAAVPVEAALLP</sequence>